<dbReference type="EMBL" id="MU167213">
    <property type="protein sequence ID" value="KAG0151477.1"/>
    <property type="molecule type" value="Genomic_DNA"/>
</dbReference>
<feature type="signal peptide" evidence="1">
    <location>
        <begin position="1"/>
        <end position="25"/>
    </location>
</feature>
<dbReference type="AlphaFoldDB" id="A0A9P6TGH5"/>
<feature type="chain" id="PRO_5040161609" evidence="1">
    <location>
        <begin position="26"/>
        <end position="209"/>
    </location>
</feature>
<dbReference type="PANTHER" id="PTHR31912">
    <property type="entry name" value="IP13529P"/>
    <property type="match status" value="1"/>
</dbReference>
<proteinExistence type="predicted"/>
<organism evidence="2 3">
    <name type="scientific">Cronartium quercuum f. sp. fusiforme G11</name>
    <dbReference type="NCBI Taxonomy" id="708437"/>
    <lineage>
        <taxon>Eukaryota</taxon>
        <taxon>Fungi</taxon>
        <taxon>Dikarya</taxon>
        <taxon>Basidiomycota</taxon>
        <taxon>Pucciniomycotina</taxon>
        <taxon>Pucciniomycetes</taxon>
        <taxon>Pucciniales</taxon>
        <taxon>Coleosporiaceae</taxon>
        <taxon>Cronartium</taxon>
    </lineage>
</organism>
<protein>
    <submittedName>
        <fullName evidence="2">Uncharacterized protein</fullName>
    </submittedName>
</protein>
<evidence type="ECO:0000313" key="2">
    <source>
        <dbReference type="EMBL" id="KAG0151477.1"/>
    </source>
</evidence>
<name>A0A9P6TGH5_9BASI</name>
<reference evidence="2" key="1">
    <citation type="submission" date="2013-11" db="EMBL/GenBank/DDBJ databases">
        <title>Genome sequence of the fusiform rust pathogen reveals effectors for host alternation and coevolution with pine.</title>
        <authorList>
            <consortium name="DOE Joint Genome Institute"/>
            <person name="Smith K."/>
            <person name="Pendleton A."/>
            <person name="Kubisiak T."/>
            <person name="Anderson C."/>
            <person name="Salamov A."/>
            <person name="Aerts A."/>
            <person name="Riley R."/>
            <person name="Clum A."/>
            <person name="Lindquist E."/>
            <person name="Ence D."/>
            <person name="Campbell M."/>
            <person name="Kronenberg Z."/>
            <person name="Feau N."/>
            <person name="Dhillon B."/>
            <person name="Hamelin R."/>
            <person name="Burleigh J."/>
            <person name="Smith J."/>
            <person name="Yandell M."/>
            <person name="Nelson C."/>
            <person name="Grigoriev I."/>
            <person name="Davis J."/>
        </authorList>
    </citation>
    <scope>NUCLEOTIDE SEQUENCE</scope>
    <source>
        <strain evidence="2">G11</strain>
    </source>
</reference>
<accession>A0A9P6TGH5</accession>
<gene>
    <name evidence="2" type="ORF">CROQUDRAFT_704044</name>
</gene>
<dbReference type="OrthoDB" id="2507436at2759"/>
<evidence type="ECO:0000313" key="3">
    <source>
        <dbReference type="Proteomes" id="UP000886653"/>
    </source>
</evidence>
<comment type="caution">
    <text evidence="2">The sequence shown here is derived from an EMBL/GenBank/DDBJ whole genome shotgun (WGS) entry which is preliminary data.</text>
</comment>
<sequence length="209" mass="23643">WYPFTRKEHLAVLLILGSGCNLVSRSKDNQICQILKEVLAISLPDHGHMQTVCNSLKEHMGMTLAHSLSLHGHPCFSLWVEAILSQELSNPLVAPHMVYVPKTDVGLSVNQFSQSKEWHEMLPKDMQVQMVVVRNIHYYIYEPTQMADGTVVVPCHFYSHKNKLQAKCLQLTIDTSTANIFSLHGSLLCHIACLHVILWTIFQGPYLGK</sequence>
<keyword evidence="3" id="KW-1185">Reference proteome</keyword>
<feature type="non-terminal residue" evidence="2">
    <location>
        <position position="1"/>
    </location>
</feature>
<keyword evidence="1" id="KW-0732">Signal</keyword>
<dbReference type="PANTHER" id="PTHR31912:SF34">
    <property type="entry name" value="NOTOCHORD-RELATED PROTEIN"/>
    <property type="match status" value="1"/>
</dbReference>
<dbReference type="Proteomes" id="UP000886653">
    <property type="component" value="Unassembled WGS sequence"/>
</dbReference>
<evidence type="ECO:0000256" key="1">
    <source>
        <dbReference type="SAM" id="SignalP"/>
    </source>
</evidence>